<protein>
    <submittedName>
        <fullName evidence="2">GDSL-type esterase/lipase family protein</fullName>
    </submittedName>
</protein>
<dbReference type="InterPro" id="IPR036514">
    <property type="entry name" value="SGNH_hydro_sf"/>
</dbReference>
<keyword evidence="3" id="KW-1185">Reference proteome</keyword>
<dbReference type="Pfam" id="PF13472">
    <property type="entry name" value="Lipase_GDSL_2"/>
    <property type="match status" value="1"/>
</dbReference>
<dbReference type="Gene3D" id="3.40.50.1110">
    <property type="entry name" value="SGNH hydrolase"/>
    <property type="match status" value="1"/>
</dbReference>
<dbReference type="RefSeq" id="WP_380605409.1">
    <property type="nucleotide sequence ID" value="NZ_JBHSDU010000015.1"/>
</dbReference>
<evidence type="ECO:0000313" key="3">
    <source>
        <dbReference type="Proteomes" id="UP001595904"/>
    </source>
</evidence>
<organism evidence="2 3">
    <name type="scientific">Steroidobacter flavus</name>
    <dbReference type="NCBI Taxonomy" id="1842136"/>
    <lineage>
        <taxon>Bacteria</taxon>
        <taxon>Pseudomonadati</taxon>
        <taxon>Pseudomonadota</taxon>
        <taxon>Gammaproteobacteria</taxon>
        <taxon>Steroidobacterales</taxon>
        <taxon>Steroidobacteraceae</taxon>
        <taxon>Steroidobacter</taxon>
    </lineage>
</organism>
<dbReference type="InterPro" id="IPR051532">
    <property type="entry name" value="Ester_Hydrolysis_Enzymes"/>
</dbReference>
<dbReference type="Proteomes" id="UP001595904">
    <property type="component" value="Unassembled WGS sequence"/>
</dbReference>
<accession>A0ABV8T5E9</accession>
<dbReference type="SUPFAM" id="SSF52266">
    <property type="entry name" value="SGNH hydrolase"/>
    <property type="match status" value="1"/>
</dbReference>
<dbReference type="PANTHER" id="PTHR30383">
    <property type="entry name" value="THIOESTERASE 1/PROTEASE 1/LYSOPHOSPHOLIPASE L1"/>
    <property type="match status" value="1"/>
</dbReference>
<reference evidence="3" key="1">
    <citation type="journal article" date="2019" name="Int. J. Syst. Evol. Microbiol.">
        <title>The Global Catalogue of Microorganisms (GCM) 10K type strain sequencing project: providing services to taxonomists for standard genome sequencing and annotation.</title>
        <authorList>
            <consortium name="The Broad Institute Genomics Platform"/>
            <consortium name="The Broad Institute Genome Sequencing Center for Infectious Disease"/>
            <person name="Wu L."/>
            <person name="Ma J."/>
        </authorList>
    </citation>
    <scope>NUCLEOTIDE SEQUENCE [LARGE SCALE GENOMIC DNA]</scope>
    <source>
        <strain evidence="3">CGMCC 1.10759</strain>
    </source>
</reference>
<proteinExistence type="predicted"/>
<sequence length="240" mass="26043">MTSLLIPPRDGVDIGDYTLRDFAAKWMMQQCDLAEVAVYREANRALLAGSDRRKRVVFIGDSITEFWTGLAERQSESVAVINRGIRGQNSSQMLLRFEDDAIALQPACIVLLCGSNDLRSYVGAASSVAESARERIVRNVTAMADIAQARGIAMCLGALPPVNPAHPVHRDSSAIIAINGWLAEFAAARRLDFIDYHRVLVDAEGHLDAAFSEDGLHPNTAGYARMAQALQTCATVSALI</sequence>
<gene>
    <name evidence="2" type="ORF">ACFPN2_34995</name>
</gene>
<feature type="domain" description="SGNH hydrolase-type esterase" evidence="1">
    <location>
        <begin position="58"/>
        <end position="225"/>
    </location>
</feature>
<dbReference type="EMBL" id="JBHSDU010000015">
    <property type="protein sequence ID" value="MFC4314325.1"/>
    <property type="molecule type" value="Genomic_DNA"/>
</dbReference>
<evidence type="ECO:0000259" key="1">
    <source>
        <dbReference type="Pfam" id="PF13472"/>
    </source>
</evidence>
<name>A0ABV8T5E9_9GAMM</name>
<dbReference type="InterPro" id="IPR013830">
    <property type="entry name" value="SGNH_hydro"/>
</dbReference>
<dbReference type="PANTHER" id="PTHR30383:SF5">
    <property type="entry name" value="SGNH HYDROLASE-TYPE ESTERASE DOMAIN-CONTAINING PROTEIN"/>
    <property type="match status" value="1"/>
</dbReference>
<comment type="caution">
    <text evidence="2">The sequence shown here is derived from an EMBL/GenBank/DDBJ whole genome shotgun (WGS) entry which is preliminary data.</text>
</comment>
<evidence type="ECO:0000313" key="2">
    <source>
        <dbReference type="EMBL" id="MFC4314325.1"/>
    </source>
</evidence>